<evidence type="ECO:0000313" key="2">
    <source>
        <dbReference type="EMBL" id="KAF7326828.1"/>
    </source>
</evidence>
<comment type="caution">
    <text evidence="2">The sequence shown here is derived from an EMBL/GenBank/DDBJ whole genome shotgun (WGS) entry which is preliminary data.</text>
</comment>
<feature type="region of interest" description="Disordered" evidence="1">
    <location>
        <begin position="96"/>
        <end position="126"/>
    </location>
</feature>
<evidence type="ECO:0000256" key="1">
    <source>
        <dbReference type="SAM" id="MobiDB-lite"/>
    </source>
</evidence>
<organism evidence="2 3">
    <name type="scientific">Mycena sanguinolenta</name>
    <dbReference type="NCBI Taxonomy" id="230812"/>
    <lineage>
        <taxon>Eukaryota</taxon>
        <taxon>Fungi</taxon>
        <taxon>Dikarya</taxon>
        <taxon>Basidiomycota</taxon>
        <taxon>Agaricomycotina</taxon>
        <taxon>Agaricomycetes</taxon>
        <taxon>Agaricomycetidae</taxon>
        <taxon>Agaricales</taxon>
        <taxon>Marasmiineae</taxon>
        <taxon>Mycenaceae</taxon>
        <taxon>Mycena</taxon>
    </lineage>
</organism>
<proteinExistence type="predicted"/>
<feature type="region of interest" description="Disordered" evidence="1">
    <location>
        <begin position="1"/>
        <end position="50"/>
    </location>
</feature>
<dbReference type="EMBL" id="JACAZH010000091">
    <property type="protein sequence ID" value="KAF7326828.1"/>
    <property type="molecule type" value="Genomic_DNA"/>
</dbReference>
<protein>
    <submittedName>
        <fullName evidence="2">Uncharacterized protein</fullName>
    </submittedName>
</protein>
<gene>
    <name evidence="2" type="ORF">MSAN_02495100</name>
</gene>
<dbReference type="Proteomes" id="UP000623467">
    <property type="component" value="Unassembled WGS sequence"/>
</dbReference>
<keyword evidence="3" id="KW-1185">Reference proteome</keyword>
<sequence length="333" mass="35647">MTHGYDKPTSPEGSITSSARTTTAARAPLPPPAHAPPAPSSACAVPSHTASKIRGVRVLSRGEVMLRSGIHRFGARRPGGWRESVVRWDPYSVRSEGRLGASRSTTAHDRVPSPRAPRALPPVSRPPPFLLLRERTSIITSWNTAKSIAGSAATTPAIGGTSTGTVLSFSSPSSVPRPSIPAPRPLAFVFHRNTYARAHIDPRSRLRPAWGGFALVVGWGGFRSGEQAGGGRTQARGAVMKSFMQIAGFLFVAGKARAGEGREGNGTLHARHRQAEWMKRLLRRISDPPEQAGPTAAVAFALLPLRLPAPSFPARRRARASPLRCRCQHVHAL</sequence>
<feature type="compositionally biased region" description="Low complexity" evidence="1">
    <location>
        <begin position="16"/>
        <end position="27"/>
    </location>
</feature>
<dbReference type="AlphaFoldDB" id="A0A8H6TZ84"/>
<name>A0A8H6TZ84_9AGAR</name>
<evidence type="ECO:0000313" key="3">
    <source>
        <dbReference type="Proteomes" id="UP000623467"/>
    </source>
</evidence>
<accession>A0A8H6TZ84</accession>
<reference evidence="2" key="1">
    <citation type="submission" date="2020-05" db="EMBL/GenBank/DDBJ databases">
        <title>Mycena genomes resolve the evolution of fungal bioluminescence.</title>
        <authorList>
            <person name="Tsai I.J."/>
        </authorList>
    </citation>
    <scope>NUCLEOTIDE SEQUENCE</scope>
    <source>
        <strain evidence="2">160909Yilan</strain>
    </source>
</reference>
<feature type="compositionally biased region" description="Pro residues" evidence="1">
    <location>
        <begin position="28"/>
        <end position="39"/>
    </location>
</feature>